<dbReference type="InterPro" id="IPR047187">
    <property type="entry name" value="SF1_C_Upf1"/>
</dbReference>
<dbReference type="GO" id="GO:0016787">
    <property type="term" value="F:hydrolase activity"/>
    <property type="evidence" value="ECO:0007669"/>
    <property type="project" value="UniProtKB-KW"/>
</dbReference>
<dbReference type="Proteomes" id="UP001160390">
    <property type="component" value="Unassembled WGS sequence"/>
</dbReference>
<gene>
    <name evidence="8" type="ORF">CCHLO57077_00019837</name>
</gene>
<dbReference type="Pfam" id="PF13086">
    <property type="entry name" value="AAA_11"/>
    <property type="match status" value="2"/>
</dbReference>
<feature type="domain" description="DNA2/NAM7 helicase helicase" evidence="6">
    <location>
        <begin position="206"/>
        <end position="301"/>
    </location>
</feature>
<feature type="domain" description="DNA2/NAM7 helicase helicase" evidence="6">
    <location>
        <begin position="306"/>
        <end position="375"/>
    </location>
</feature>
<dbReference type="AlphaFoldDB" id="A0AA35M6T2"/>
<sequence length="644" mass="70879">MRAANSVGDLLITPLKQFLSWIQPLLSFKDFADLIETVCVTVRSPDLALDVMLDCLEPESERILQGDSSTIGHFVHNLVIIALNHVEEAKENARDYQRSLDIVLVSEQDSSRQIVEVVFRIDAPGCPLENSSHVRLTAATFVGRRYSIDGLVVRSEMGRARVECFHPRTTVVWLSIRESPGFQVGHFVCTQREPKRSDQSGGGLPAVCLWGPPGTGKTTTIVEMLCALQCAYPRARVLVTAPTHNAVDNVMRKYVTRIRNSPILRAQQPHPLRVSSEVRKVTEDLRAFTCDAAAGSEVHSNHRAMDKAKKLIKQCDAAFTTCIGAGVGLLRREMFDIVIVDEASQQTEPASLVPLFKGCAKAILVGDHVQLRPTVNQHALAVDFDISLFERLFLRSIQTDPAREDVGAETGSSVDGLKTLMLDTQYRMHPDICEFSSLEFYNGKLRSGVTGGDRPLFRSQFPFPSLPGSHELGRAVFVECAAREAMGQMSKENAGQANLCKHICTLLTTARDREGKDNKNVSADTADQTVAVLAPYSRQVELPQRVLSDVKGVEISSIDGFQGREADVVVFITVRCNEHRDIGFLKDLRRMNVALTGARTALIVIGNRSTLTEGDADDQSTLVWKQLVSELNVVAIDPPKGDAP</sequence>
<protein>
    <submittedName>
        <fullName evidence="8">Uncharacterized protein</fullName>
    </submittedName>
</protein>
<dbReference type="Gene3D" id="3.40.50.300">
    <property type="entry name" value="P-loop containing nucleotide triphosphate hydrolases"/>
    <property type="match status" value="2"/>
</dbReference>
<dbReference type="PANTHER" id="PTHR10887">
    <property type="entry name" value="DNA2/NAM7 HELICASE FAMILY"/>
    <property type="match status" value="1"/>
</dbReference>
<proteinExistence type="inferred from homology"/>
<evidence type="ECO:0000313" key="8">
    <source>
        <dbReference type="EMBL" id="CAI6091347.1"/>
    </source>
</evidence>
<keyword evidence="9" id="KW-1185">Reference proteome</keyword>
<dbReference type="SUPFAM" id="SSF52540">
    <property type="entry name" value="P-loop containing nucleoside triphosphate hydrolases"/>
    <property type="match status" value="1"/>
</dbReference>
<evidence type="ECO:0000259" key="7">
    <source>
        <dbReference type="Pfam" id="PF13087"/>
    </source>
</evidence>
<dbReference type="InterPro" id="IPR027417">
    <property type="entry name" value="P-loop_NTPase"/>
</dbReference>
<dbReference type="GO" id="GO:0005524">
    <property type="term" value="F:ATP binding"/>
    <property type="evidence" value="ECO:0007669"/>
    <property type="project" value="UniProtKB-KW"/>
</dbReference>
<dbReference type="InterPro" id="IPR041677">
    <property type="entry name" value="DNA2/NAM7_AAA_11"/>
</dbReference>
<evidence type="ECO:0000256" key="4">
    <source>
        <dbReference type="ARBA" id="ARBA00022806"/>
    </source>
</evidence>
<keyword evidence="3" id="KW-0378">Hydrolase</keyword>
<evidence type="ECO:0000313" key="9">
    <source>
        <dbReference type="Proteomes" id="UP001160390"/>
    </source>
</evidence>
<evidence type="ECO:0000259" key="6">
    <source>
        <dbReference type="Pfam" id="PF13086"/>
    </source>
</evidence>
<organism evidence="8 9">
    <name type="scientific">Clonostachys chloroleuca</name>
    <dbReference type="NCBI Taxonomy" id="1926264"/>
    <lineage>
        <taxon>Eukaryota</taxon>
        <taxon>Fungi</taxon>
        <taxon>Dikarya</taxon>
        <taxon>Ascomycota</taxon>
        <taxon>Pezizomycotina</taxon>
        <taxon>Sordariomycetes</taxon>
        <taxon>Hypocreomycetidae</taxon>
        <taxon>Hypocreales</taxon>
        <taxon>Bionectriaceae</taxon>
        <taxon>Clonostachys</taxon>
    </lineage>
</organism>
<accession>A0AA35M6T2</accession>
<evidence type="ECO:0000256" key="3">
    <source>
        <dbReference type="ARBA" id="ARBA00022801"/>
    </source>
</evidence>
<dbReference type="EMBL" id="CABFNP030001107">
    <property type="protein sequence ID" value="CAI6091347.1"/>
    <property type="molecule type" value="Genomic_DNA"/>
</dbReference>
<keyword evidence="5" id="KW-0067">ATP-binding</keyword>
<dbReference type="GO" id="GO:0004386">
    <property type="term" value="F:helicase activity"/>
    <property type="evidence" value="ECO:0007669"/>
    <property type="project" value="UniProtKB-KW"/>
</dbReference>
<feature type="domain" description="DNA2/NAM7 helicase-like C-terminal" evidence="7">
    <location>
        <begin position="416"/>
        <end position="608"/>
    </location>
</feature>
<keyword evidence="4" id="KW-0347">Helicase</keyword>
<dbReference type="Pfam" id="PF13087">
    <property type="entry name" value="AAA_12"/>
    <property type="match status" value="1"/>
</dbReference>
<dbReference type="InterPro" id="IPR041679">
    <property type="entry name" value="DNA2/NAM7-like_C"/>
</dbReference>
<dbReference type="FunFam" id="3.40.50.300:FF:000326">
    <property type="entry name" value="P-loop containing nucleoside triphosphate hydrolase"/>
    <property type="match status" value="1"/>
</dbReference>
<evidence type="ECO:0000256" key="5">
    <source>
        <dbReference type="ARBA" id="ARBA00022840"/>
    </source>
</evidence>
<reference evidence="8" key="1">
    <citation type="submission" date="2023-01" db="EMBL/GenBank/DDBJ databases">
        <authorList>
            <person name="Piombo E."/>
        </authorList>
    </citation>
    <scope>NUCLEOTIDE SEQUENCE</scope>
</reference>
<dbReference type="GO" id="GO:0005694">
    <property type="term" value="C:chromosome"/>
    <property type="evidence" value="ECO:0007669"/>
    <property type="project" value="UniProtKB-ARBA"/>
</dbReference>
<name>A0AA35M6T2_9HYPO</name>
<evidence type="ECO:0000256" key="2">
    <source>
        <dbReference type="ARBA" id="ARBA00022741"/>
    </source>
</evidence>
<dbReference type="PANTHER" id="PTHR10887:SF495">
    <property type="entry name" value="HELICASE SENATAXIN ISOFORM X1-RELATED"/>
    <property type="match status" value="1"/>
</dbReference>
<keyword evidence="2" id="KW-0547">Nucleotide-binding</keyword>
<evidence type="ECO:0000256" key="1">
    <source>
        <dbReference type="ARBA" id="ARBA00007913"/>
    </source>
</evidence>
<dbReference type="InterPro" id="IPR045055">
    <property type="entry name" value="DNA2/NAM7-like"/>
</dbReference>
<comment type="caution">
    <text evidence="8">The sequence shown here is derived from an EMBL/GenBank/DDBJ whole genome shotgun (WGS) entry which is preliminary data.</text>
</comment>
<dbReference type="CDD" id="cd18808">
    <property type="entry name" value="SF1_C_Upf1"/>
    <property type="match status" value="1"/>
</dbReference>
<comment type="similarity">
    <text evidence="1">Belongs to the DNA2/NAM7 helicase family.</text>
</comment>